<dbReference type="PROSITE" id="PS51194">
    <property type="entry name" value="HELICASE_CTER"/>
    <property type="match status" value="1"/>
</dbReference>
<dbReference type="Pfam" id="PF00271">
    <property type="entry name" value="Helicase_C"/>
    <property type="match status" value="1"/>
</dbReference>
<dbReference type="CDD" id="cd00268">
    <property type="entry name" value="DEADc"/>
    <property type="match status" value="1"/>
</dbReference>
<dbReference type="PROSITE" id="PS51192">
    <property type="entry name" value="HELICASE_ATP_BIND_1"/>
    <property type="match status" value="1"/>
</dbReference>
<evidence type="ECO:0000256" key="4">
    <source>
        <dbReference type="ARBA" id="ARBA00022840"/>
    </source>
</evidence>
<dbReference type="EMBL" id="JACBXQ010000004">
    <property type="protein sequence ID" value="MBG9986800.1"/>
    <property type="molecule type" value="Genomic_DNA"/>
</dbReference>
<evidence type="ECO:0000256" key="2">
    <source>
        <dbReference type="ARBA" id="ARBA00022801"/>
    </source>
</evidence>
<dbReference type="Proteomes" id="UP000721415">
    <property type="component" value="Unassembled WGS sequence"/>
</dbReference>
<proteinExistence type="predicted"/>
<evidence type="ECO:0000256" key="5">
    <source>
        <dbReference type="SAM" id="MobiDB-lite"/>
    </source>
</evidence>
<dbReference type="InterPro" id="IPR014001">
    <property type="entry name" value="Helicase_ATP-bd"/>
</dbReference>
<evidence type="ECO:0000259" key="7">
    <source>
        <dbReference type="PROSITE" id="PS51194"/>
    </source>
</evidence>
<keyword evidence="1" id="KW-0547">Nucleotide-binding</keyword>
<dbReference type="PANTHER" id="PTHR47963">
    <property type="entry name" value="DEAD-BOX ATP-DEPENDENT RNA HELICASE 47, MITOCHONDRIAL"/>
    <property type="match status" value="1"/>
</dbReference>
<feature type="region of interest" description="Disordered" evidence="5">
    <location>
        <begin position="387"/>
        <end position="426"/>
    </location>
</feature>
<dbReference type="InterPro" id="IPR001650">
    <property type="entry name" value="Helicase_C-like"/>
</dbReference>
<keyword evidence="9" id="KW-1185">Reference proteome</keyword>
<reference evidence="8 9" key="1">
    <citation type="submission" date="2020-07" db="EMBL/GenBank/DDBJ databases">
        <title>Facklamia lactis sp. nov., isolated from raw milk.</title>
        <authorList>
            <person name="Doll E.V."/>
            <person name="Huptas C."/>
            <person name="Staib L."/>
            <person name="Wenning M."/>
            <person name="Scherer S."/>
        </authorList>
    </citation>
    <scope>NUCLEOTIDE SEQUENCE [LARGE SCALE GENOMIC DNA]</scope>
    <source>
        <strain evidence="8 9">DSM 111018</strain>
    </source>
</reference>
<dbReference type="GO" id="GO:0004386">
    <property type="term" value="F:helicase activity"/>
    <property type="evidence" value="ECO:0007669"/>
    <property type="project" value="UniProtKB-KW"/>
</dbReference>
<dbReference type="SUPFAM" id="SSF52540">
    <property type="entry name" value="P-loop containing nucleoside triphosphate hydrolases"/>
    <property type="match status" value="1"/>
</dbReference>
<evidence type="ECO:0000259" key="6">
    <source>
        <dbReference type="PROSITE" id="PS51192"/>
    </source>
</evidence>
<dbReference type="SMART" id="SM00490">
    <property type="entry name" value="HELICc"/>
    <property type="match status" value="1"/>
</dbReference>
<comment type="caution">
    <text evidence="8">The sequence shown here is derived from an EMBL/GenBank/DDBJ whole genome shotgun (WGS) entry which is preliminary data.</text>
</comment>
<evidence type="ECO:0000256" key="1">
    <source>
        <dbReference type="ARBA" id="ARBA00022741"/>
    </source>
</evidence>
<dbReference type="Gene3D" id="3.40.50.300">
    <property type="entry name" value="P-loop containing nucleotide triphosphate hydrolases"/>
    <property type="match status" value="2"/>
</dbReference>
<dbReference type="InterPro" id="IPR044742">
    <property type="entry name" value="DEAD/DEAH_RhlB"/>
</dbReference>
<dbReference type="CDD" id="cd18787">
    <property type="entry name" value="SF2_C_DEAD"/>
    <property type="match status" value="1"/>
</dbReference>
<evidence type="ECO:0000256" key="3">
    <source>
        <dbReference type="ARBA" id="ARBA00022806"/>
    </source>
</evidence>
<keyword evidence="4" id="KW-0067">ATP-binding</keyword>
<dbReference type="PANTHER" id="PTHR47963:SF7">
    <property type="entry name" value="ATP-DEPENDENT RNA HELICASE YFML-RELATED"/>
    <property type="match status" value="1"/>
</dbReference>
<dbReference type="InterPro" id="IPR027417">
    <property type="entry name" value="P-loop_NTPase"/>
</dbReference>
<organism evidence="8 9">
    <name type="scientific">Facklamia lactis</name>
    <dbReference type="NCBI Taxonomy" id="2749967"/>
    <lineage>
        <taxon>Bacteria</taxon>
        <taxon>Bacillati</taxon>
        <taxon>Bacillota</taxon>
        <taxon>Bacilli</taxon>
        <taxon>Lactobacillales</taxon>
        <taxon>Aerococcaceae</taxon>
        <taxon>Facklamia</taxon>
    </lineage>
</organism>
<accession>A0ABS0LRL2</accession>
<keyword evidence="2" id="KW-0378">Hydrolase</keyword>
<evidence type="ECO:0000313" key="9">
    <source>
        <dbReference type="Proteomes" id="UP000721415"/>
    </source>
</evidence>
<gene>
    <name evidence="8" type="ORF">HZY91_07800</name>
</gene>
<feature type="compositionally biased region" description="Basic residues" evidence="5">
    <location>
        <begin position="398"/>
        <end position="416"/>
    </location>
</feature>
<dbReference type="RefSeq" id="WP_197115712.1">
    <property type="nucleotide sequence ID" value="NZ_JACBXQ010000004.1"/>
</dbReference>
<dbReference type="Pfam" id="PF00270">
    <property type="entry name" value="DEAD"/>
    <property type="match status" value="1"/>
</dbReference>
<evidence type="ECO:0000313" key="8">
    <source>
        <dbReference type="EMBL" id="MBG9986800.1"/>
    </source>
</evidence>
<keyword evidence="3 8" id="KW-0347">Helicase</keyword>
<feature type="domain" description="Helicase ATP-binding" evidence="6">
    <location>
        <begin position="29"/>
        <end position="201"/>
    </location>
</feature>
<dbReference type="InterPro" id="IPR011545">
    <property type="entry name" value="DEAD/DEAH_box_helicase_dom"/>
</dbReference>
<name>A0ABS0LRL2_9LACT</name>
<dbReference type="InterPro" id="IPR050547">
    <property type="entry name" value="DEAD_box_RNA_helicases"/>
</dbReference>
<dbReference type="SMART" id="SM00487">
    <property type="entry name" value="DEXDc"/>
    <property type="match status" value="1"/>
</dbReference>
<sequence length="426" mass="49227">MIEKLPQELREIWNKNGFKKPSLIQERVFEYLLTQRSLIAISPTGTGKTLAYLLPLLVNVEANNQLQVIIFAPSQELAQQIYVVTDEWASAVGIKCQSLIGGANKKRQIERLKEKPEIVVATPGRFLELIKQTAKLKVHSVKTVVYDEADYLFADRSQTLKEIEIIEESLMRDIHRVYFSATKNDDLERYLYGRIENLSLVEVRSEEVEGQTKHYLVETSNREKVMQLRRLSQLEDMQAIVFFEQINELEMVAAKLLYEGLGISVLHSQVSNTERQLALAMFEQKKTQFLLTTDLASRGLDLTDVPYIIHFNRVQDQNTYLHRSGRTGRMGKEGTVISLVNQQEARDLLKILQNSPIELETRIIYGRKLLKEKPIIEMPAEQILASNKKFNKNQFAKPAKKRNPKKKKQRYARKKNIGMPRKDNKD</sequence>
<protein>
    <submittedName>
        <fullName evidence="8">DEAD/DEAH box helicase</fullName>
    </submittedName>
</protein>
<feature type="domain" description="Helicase C-terminal" evidence="7">
    <location>
        <begin position="211"/>
        <end position="375"/>
    </location>
</feature>